<dbReference type="EMBL" id="KT008627">
    <property type="protein sequence ID" value="AKV40734.1"/>
    <property type="molecule type" value="Genomic_DNA"/>
</dbReference>
<reference evidence="5 6" key="1">
    <citation type="journal article" date="2015" name="J. Virol.">
        <title>The Genome of a Tortoise Herpesvirus (Testudinid Herpesvirus 3) Has a Novel Structure and Contains a Large Region That Is Not Required for Replication In Vitro or Virulence In Vivo.</title>
        <authorList>
            <person name="Gandar F."/>
            <person name="Wilkie G.S."/>
            <person name="Gatherer D."/>
            <person name="Kerr K."/>
            <person name="Marlier D."/>
            <person name="Diez M."/>
            <person name="Marschang R.E."/>
            <person name="Mast J."/>
            <person name="Dewals B.G."/>
            <person name="Davison A.J."/>
            <person name="Vanderplasschen A.F."/>
        </authorList>
    </citation>
    <scope>NUCLEOTIDE SEQUENCE [LARGE SCALE GENOMIC DNA]</scope>
    <source>
        <strain evidence="1 5">1976</strain>
        <strain evidence="2 6">4295/7R</strain>
    </source>
</reference>
<reference evidence="3 4" key="2">
    <citation type="journal article" date="2015" name="PLoS ONE">
        <title>A Genomic Approach to Unravel Host-Pathogen Interaction in Chelonians: The Example of Testudinid Herpesvirus 3.</title>
        <authorList>
            <person name="Origgi F.C."/>
            <person name="Tecilla M."/>
            <person name="Pilo P."/>
            <person name="Aloisio F."/>
            <person name="Otten P."/>
            <person name="Aguilar-Bultet L."/>
            <person name="Sattler U."/>
            <person name="Roccabianca P."/>
            <person name="Romero C.H."/>
            <person name="Bloom D.C."/>
            <person name="Jacobson E.R."/>
        </authorList>
    </citation>
    <scope>NUCLEOTIDE SEQUENCE [LARGE SCALE GENOMIC DNA]</scope>
    <source>
        <strain evidence="3">US1976/98</strain>
    </source>
</reference>
<gene>
    <name evidence="3" type="primary">ORF87</name>
    <name evidence="1" type="synonym">UL55B</name>
</gene>
<organism evidence="3 4">
    <name type="scientific">Testudinid alphaherpesvirus 3</name>
    <dbReference type="NCBI Taxonomy" id="2560801"/>
    <lineage>
        <taxon>Viruses</taxon>
        <taxon>Duplodnaviria</taxon>
        <taxon>Heunggongvirae</taxon>
        <taxon>Peploviricota</taxon>
        <taxon>Herviviricetes</taxon>
        <taxon>Herpesvirales</taxon>
        <taxon>Orthoherpesviridae</taxon>
        <taxon>Alphaherpesvirinae</taxon>
        <taxon>Scutavirus</taxon>
        <taxon>Scutavirus testudinidalpha3</taxon>
    </lineage>
</organism>
<evidence type="ECO:0000313" key="6">
    <source>
        <dbReference type="Proteomes" id="UP000240599"/>
    </source>
</evidence>
<dbReference type="Proteomes" id="UP000100290">
    <property type="component" value="Segment"/>
</dbReference>
<protein>
    <submittedName>
        <fullName evidence="1">Nuclear protein UL55B</fullName>
    </submittedName>
    <submittedName>
        <fullName evidence="3">UL55a protein</fullName>
    </submittedName>
</protein>
<evidence type="ECO:0000313" key="5">
    <source>
        <dbReference type="Proteomes" id="UP000208106"/>
    </source>
</evidence>
<evidence type="ECO:0000313" key="1">
    <source>
        <dbReference type="EMBL" id="AIU39329.1"/>
    </source>
</evidence>
<dbReference type="EMBL" id="KM924293">
    <property type="protein sequence ID" value="AIU39424.1"/>
    <property type="molecule type" value="Genomic_DNA"/>
</dbReference>
<dbReference type="OrthoDB" id="14721at10239"/>
<dbReference type="Proteomes" id="UP000208106">
    <property type="component" value="Segment"/>
</dbReference>
<dbReference type="Proteomes" id="UP000240599">
    <property type="component" value="Segment"/>
</dbReference>
<proteinExistence type="predicted"/>
<accession>A0A0K1R1E6</accession>
<name>A0A0K1R1E6_9ALPH</name>
<evidence type="ECO:0000313" key="4">
    <source>
        <dbReference type="Proteomes" id="UP000100290"/>
    </source>
</evidence>
<dbReference type="KEGG" id="vg:26122590"/>
<dbReference type="EMBL" id="KM924292">
    <property type="protein sequence ID" value="AIU39329.1"/>
    <property type="molecule type" value="Genomic_DNA"/>
</dbReference>
<sequence>MAEARGPYVLGKSPMIISVKPGSIWNSETWTLYQGTYNALPAVVGFQGVLGRDTPNCRKRPEPVHFYFFPLEFADKRDEIRHTELVDYMCRFTTPCVKEVADGLVRTHLPNPMCNTPLFPAVIYPVWHNTVRDILAICVPHGAPGSYHQHCAIPCIGFHCHCEKPFGLYCRCLLKFVLDKLRPAVSDKCHDFIRLRYDYGGLNTRIMEFTNGECVIKHRSD</sequence>
<evidence type="ECO:0000313" key="3">
    <source>
        <dbReference type="EMBL" id="AKV40734.1"/>
    </source>
</evidence>
<evidence type="ECO:0000313" key="2">
    <source>
        <dbReference type="EMBL" id="AIU39424.1"/>
    </source>
</evidence>
<keyword evidence="5" id="KW-1185">Reference proteome</keyword>